<evidence type="ECO:0000256" key="1">
    <source>
        <dbReference type="SAM" id="Phobius"/>
    </source>
</evidence>
<keyword evidence="3" id="KW-1185">Reference proteome</keyword>
<protein>
    <recommendedName>
        <fullName evidence="4">Transmembrane protein</fullName>
    </recommendedName>
</protein>
<dbReference type="GeneID" id="5038957"/>
<organism evidence="2 3">
    <name type="scientific">Paramecium tetraurelia</name>
    <dbReference type="NCBI Taxonomy" id="5888"/>
    <lineage>
        <taxon>Eukaryota</taxon>
        <taxon>Sar</taxon>
        <taxon>Alveolata</taxon>
        <taxon>Ciliophora</taxon>
        <taxon>Intramacronucleata</taxon>
        <taxon>Oligohymenophorea</taxon>
        <taxon>Peniculida</taxon>
        <taxon>Parameciidae</taxon>
        <taxon>Paramecium</taxon>
    </lineage>
</organism>
<reference evidence="2 3" key="1">
    <citation type="journal article" date="2006" name="Nature">
        <title>Global trends of whole-genome duplications revealed by the ciliate Paramecium tetraurelia.</title>
        <authorList>
            <consortium name="Genoscope"/>
            <person name="Aury J.-M."/>
            <person name="Jaillon O."/>
            <person name="Duret L."/>
            <person name="Noel B."/>
            <person name="Jubin C."/>
            <person name="Porcel B.M."/>
            <person name="Segurens B."/>
            <person name="Daubin V."/>
            <person name="Anthouard V."/>
            <person name="Aiach N."/>
            <person name="Arnaiz O."/>
            <person name="Billaut A."/>
            <person name="Beisson J."/>
            <person name="Blanc I."/>
            <person name="Bouhouche K."/>
            <person name="Camara F."/>
            <person name="Duharcourt S."/>
            <person name="Guigo R."/>
            <person name="Gogendeau D."/>
            <person name="Katinka M."/>
            <person name="Keller A.-M."/>
            <person name="Kissmehl R."/>
            <person name="Klotz C."/>
            <person name="Koll F."/>
            <person name="Le Moue A."/>
            <person name="Lepere C."/>
            <person name="Malinsky S."/>
            <person name="Nowacki M."/>
            <person name="Nowak J.K."/>
            <person name="Plattner H."/>
            <person name="Poulain J."/>
            <person name="Ruiz F."/>
            <person name="Serrano V."/>
            <person name="Zagulski M."/>
            <person name="Dessen P."/>
            <person name="Betermier M."/>
            <person name="Weissenbach J."/>
            <person name="Scarpelli C."/>
            <person name="Schachter V."/>
            <person name="Sperling L."/>
            <person name="Meyer E."/>
            <person name="Cohen J."/>
            <person name="Wincker P."/>
        </authorList>
    </citation>
    <scope>NUCLEOTIDE SEQUENCE [LARGE SCALE GENOMIC DNA]</scope>
    <source>
        <strain evidence="2 3">Stock d4-2</strain>
    </source>
</reference>
<keyword evidence="1" id="KW-0472">Membrane</keyword>
<feature type="transmembrane region" description="Helical" evidence="1">
    <location>
        <begin position="37"/>
        <end position="58"/>
    </location>
</feature>
<dbReference type="Proteomes" id="UP000000600">
    <property type="component" value="Unassembled WGS sequence"/>
</dbReference>
<dbReference type="InParanoid" id="A0DRV9"/>
<dbReference type="HOGENOM" id="CLU_1242202_0_0_1"/>
<evidence type="ECO:0000313" key="2">
    <source>
        <dbReference type="EMBL" id="CAK85776.1"/>
    </source>
</evidence>
<proteinExistence type="predicted"/>
<evidence type="ECO:0000313" key="3">
    <source>
        <dbReference type="Proteomes" id="UP000000600"/>
    </source>
</evidence>
<sequence>MINIITCTNQHQYSFYSNSLFIFICIENQIYKQPNRFVNFTISIFYAISVLQLSNLAIESIALYYPILELFISICFYHSVFDLLIQIYSYAQYLLSVIKTHFDEGVKNIFLGSNKQLYLLRFFQQSYFQSVSIQQESEQYQQRHFLIKFNFQLMQNYLSKLFEFLDLYHLNSMFNYLLYSSFDGAIQKNEITGRLCMLQLFLIFSEFHQQLNKFFYSNHYITY</sequence>
<accession>A0DRV9</accession>
<gene>
    <name evidence="2" type="ORF">GSPATT00039734001</name>
</gene>
<evidence type="ECO:0008006" key="4">
    <source>
        <dbReference type="Google" id="ProtNLM"/>
    </source>
</evidence>
<dbReference type="AlphaFoldDB" id="A0DRV9"/>
<dbReference type="EMBL" id="CT868551">
    <property type="protein sequence ID" value="CAK85776.1"/>
    <property type="molecule type" value="Genomic_DNA"/>
</dbReference>
<keyword evidence="1" id="KW-1133">Transmembrane helix</keyword>
<name>A0DRV9_PARTE</name>
<dbReference type="RefSeq" id="XP_001453173.1">
    <property type="nucleotide sequence ID" value="XM_001453136.1"/>
</dbReference>
<dbReference type="KEGG" id="ptm:GSPATT00039734001"/>
<feature type="transmembrane region" description="Helical" evidence="1">
    <location>
        <begin position="64"/>
        <end position="85"/>
    </location>
</feature>
<keyword evidence="1" id="KW-0812">Transmembrane</keyword>